<dbReference type="Gene3D" id="1.10.10.60">
    <property type="entry name" value="Homeodomain-like"/>
    <property type="match status" value="1"/>
</dbReference>
<evidence type="ECO:0000313" key="2">
    <source>
        <dbReference type="EMBL" id="KFE99051.1"/>
    </source>
</evidence>
<proteinExistence type="predicted"/>
<dbReference type="Proteomes" id="UP000028703">
    <property type="component" value="Unassembled WGS sequence"/>
</dbReference>
<dbReference type="InterPro" id="IPR018060">
    <property type="entry name" value="HTH_AraC"/>
</dbReference>
<dbReference type="RefSeq" id="WP_034707195.1">
    <property type="nucleotide sequence ID" value="NZ_JPRO01000020.1"/>
</dbReference>
<dbReference type="AlphaFoldDB" id="A0A085Z3N8"/>
<sequence length="264" mass="31524">MKVTFYQPIHPFLKKYIEGYYFMEKNDAHCPVTYLTFPDNYFIVSACQDVSIVQDKGWVKIHRSLSENLVTDFVCRCSVPTEIFYEQSINEVTVYFKPLGMYHFFDADDSEALQDNIHRSDFKEIMHAVLKESNRKKQIEMLEAYWLSKFRAKNLTFAYALLADLETELSIEEIAAKNNITRQYLNKISKRYLAKPTSEFRKIQRFRKVLISNKRVKNLTELSYENLFYDQSHLIKDFKELTKISPRKFFENVDTEQNNIWLFI</sequence>
<protein>
    <recommendedName>
        <fullName evidence="1">HTH araC/xylS-type domain-containing protein</fullName>
    </recommendedName>
</protein>
<feature type="domain" description="HTH araC/xylS-type" evidence="1">
    <location>
        <begin position="155"/>
        <end position="252"/>
    </location>
</feature>
<dbReference type="EMBL" id="JPRO01000020">
    <property type="protein sequence ID" value="KFE99051.1"/>
    <property type="molecule type" value="Genomic_DNA"/>
</dbReference>
<reference evidence="2 3" key="1">
    <citation type="submission" date="2014-07" db="EMBL/GenBank/DDBJ databases">
        <title>Genome of Chryseobacterium luteum DSM 18605.</title>
        <authorList>
            <person name="Stropko S.J."/>
            <person name="Pipes S.E."/>
            <person name="Newman J.D."/>
        </authorList>
    </citation>
    <scope>NUCLEOTIDE SEQUENCE [LARGE SCALE GENOMIC DNA]</scope>
    <source>
        <strain evidence="2 3">DSM 18605</strain>
    </source>
</reference>
<evidence type="ECO:0000313" key="3">
    <source>
        <dbReference type="Proteomes" id="UP000028703"/>
    </source>
</evidence>
<dbReference type="STRING" id="421531.IX38_18630"/>
<accession>A0A085Z3N8</accession>
<gene>
    <name evidence="2" type="ORF">IX38_18630</name>
</gene>
<dbReference type="SMART" id="SM00342">
    <property type="entry name" value="HTH_ARAC"/>
    <property type="match status" value="1"/>
</dbReference>
<organism evidence="2 3">
    <name type="scientific">Chryseobacterium luteum</name>
    <dbReference type="NCBI Taxonomy" id="421531"/>
    <lineage>
        <taxon>Bacteria</taxon>
        <taxon>Pseudomonadati</taxon>
        <taxon>Bacteroidota</taxon>
        <taxon>Flavobacteriia</taxon>
        <taxon>Flavobacteriales</taxon>
        <taxon>Weeksellaceae</taxon>
        <taxon>Chryseobacterium group</taxon>
        <taxon>Chryseobacterium</taxon>
    </lineage>
</organism>
<evidence type="ECO:0000259" key="1">
    <source>
        <dbReference type="PROSITE" id="PS01124"/>
    </source>
</evidence>
<dbReference type="GO" id="GO:0003700">
    <property type="term" value="F:DNA-binding transcription factor activity"/>
    <property type="evidence" value="ECO:0007669"/>
    <property type="project" value="InterPro"/>
</dbReference>
<dbReference type="eggNOG" id="COG2207">
    <property type="taxonomic scope" value="Bacteria"/>
</dbReference>
<keyword evidence="3" id="KW-1185">Reference proteome</keyword>
<dbReference type="PROSITE" id="PS01124">
    <property type="entry name" value="HTH_ARAC_FAMILY_2"/>
    <property type="match status" value="1"/>
</dbReference>
<dbReference type="GO" id="GO:0043565">
    <property type="term" value="F:sequence-specific DNA binding"/>
    <property type="evidence" value="ECO:0007669"/>
    <property type="project" value="InterPro"/>
</dbReference>
<comment type="caution">
    <text evidence="2">The sequence shown here is derived from an EMBL/GenBank/DDBJ whole genome shotgun (WGS) entry which is preliminary data.</text>
</comment>
<name>A0A085Z3N8_9FLAO</name>
<dbReference type="OrthoDB" id="662446at2"/>